<feature type="transmembrane region" description="Helical" evidence="5">
    <location>
        <begin position="144"/>
        <end position="162"/>
    </location>
</feature>
<protein>
    <recommendedName>
        <fullName evidence="6">Ferric oxidoreductase domain-containing protein</fullName>
    </recommendedName>
</protein>
<evidence type="ECO:0000313" key="7">
    <source>
        <dbReference type="EMBL" id="OGG23742.1"/>
    </source>
</evidence>
<evidence type="ECO:0000256" key="2">
    <source>
        <dbReference type="ARBA" id="ARBA00022692"/>
    </source>
</evidence>
<accession>A0A1F6AH25</accession>
<evidence type="ECO:0000256" key="1">
    <source>
        <dbReference type="ARBA" id="ARBA00004141"/>
    </source>
</evidence>
<evidence type="ECO:0000256" key="3">
    <source>
        <dbReference type="ARBA" id="ARBA00022989"/>
    </source>
</evidence>
<feature type="transmembrane region" description="Helical" evidence="5">
    <location>
        <begin position="105"/>
        <end position="123"/>
    </location>
</feature>
<dbReference type="AlphaFoldDB" id="A0A1F6AH25"/>
<dbReference type="GO" id="GO:0016020">
    <property type="term" value="C:membrane"/>
    <property type="evidence" value="ECO:0007669"/>
    <property type="project" value="UniProtKB-SubCell"/>
</dbReference>
<feature type="domain" description="Ferric oxidoreductase" evidence="6">
    <location>
        <begin position="43"/>
        <end position="150"/>
    </location>
</feature>
<comment type="subcellular location">
    <subcellularLocation>
        <location evidence="1">Membrane</location>
        <topology evidence="1">Multi-pass membrane protein</topology>
    </subcellularLocation>
</comment>
<keyword evidence="4 5" id="KW-0472">Membrane</keyword>
<dbReference type="Proteomes" id="UP000178759">
    <property type="component" value="Unassembled WGS sequence"/>
</dbReference>
<feature type="transmembrane region" description="Helical" evidence="5">
    <location>
        <begin position="174"/>
        <end position="191"/>
    </location>
</feature>
<reference evidence="7 8" key="1">
    <citation type="journal article" date="2016" name="Nat. Commun.">
        <title>Thousands of microbial genomes shed light on interconnected biogeochemical processes in an aquifer system.</title>
        <authorList>
            <person name="Anantharaman K."/>
            <person name="Brown C.T."/>
            <person name="Hug L.A."/>
            <person name="Sharon I."/>
            <person name="Castelle C.J."/>
            <person name="Probst A.J."/>
            <person name="Thomas B.C."/>
            <person name="Singh A."/>
            <person name="Wilkins M.J."/>
            <person name="Karaoz U."/>
            <person name="Brodie E.L."/>
            <person name="Williams K.H."/>
            <person name="Hubbard S.S."/>
            <person name="Banfield J.F."/>
        </authorList>
    </citation>
    <scope>NUCLEOTIDE SEQUENCE [LARGE SCALE GENOMIC DNA]</scope>
</reference>
<keyword evidence="2 5" id="KW-0812">Transmembrane</keyword>
<proteinExistence type="predicted"/>
<dbReference type="STRING" id="1798392.A3A79_00855"/>
<organism evidence="7 8">
    <name type="scientific">Candidatus Gottesmanbacteria bacterium RIFCSPLOWO2_01_FULL_43_11b</name>
    <dbReference type="NCBI Taxonomy" id="1798392"/>
    <lineage>
        <taxon>Bacteria</taxon>
        <taxon>Candidatus Gottesmaniibacteriota</taxon>
    </lineage>
</organism>
<gene>
    <name evidence="7" type="ORF">A3A79_00855</name>
</gene>
<feature type="transmembrane region" description="Helical" evidence="5">
    <location>
        <begin position="7"/>
        <end position="26"/>
    </location>
</feature>
<sequence length="221" mass="25278">MRQYSIAGIVTAGVVWGFYQYAAVRYAETGLPSLNKGMAMSTLFLLGIVLLLGPLSRQFKLFNPFFKYRKELGVLTFYTGLFHVYLSMFPLARRGPFGFYLSRPLSAYPGLIALILMFILFLLSYSKVQPLPAKLWWKIQNWGVRIAFLFVGFHMIVLKYSGWGNWFTTHTPKLPPLALLGTVFVGFVLLVRLSEFFGKSARAITKFSFFITTAFTIWLFI</sequence>
<comment type="caution">
    <text evidence="7">The sequence shown here is derived from an EMBL/GenBank/DDBJ whole genome shotgun (WGS) entry which is preliminary data.</text>
</comment>
<feature type="transmembrane region" description="Helical" evidence="5">
    <location>
        <begin position="38"/>
        <end position="55"/>
    </location>
</feature>
<name>A0A1F6AH25_9BACT</name>
<feature type="transmembrane region" description="Helical" evidence="5">
    <location>
        <begin position="75"/>
        <end position="93"/>
    </location>
</feature>
<dbReference type="Pfam" id="PF01794">
    <property type="entry name" value="Ferric_reduct"/>
    <property type="match status" value="1"/>
</dbReference>
<keyword evidence="3 5" id="KW-1133">Transmembrane helix</keyword>
<feature type="transmembrane region" description="Helical" evidence="5">
    <location>
        <begin position="203"/>
        <end position="220"/>
    </location>
</feature>
<evidence type="ECO:0000256" key="5">
    <source>
        <dbReference type="SAM" id="Phobius"/>
    </source>
</evidence>
<evidence type="ECO:0000256" key="4">
    <source>
        <dbReference type="ARBA" id="ARBA00023136"/>
    </source>
</evidence>
<dbReference type="EMBL" id="MFJV01000001">
    <property type="protein sequence ID" value="OGG23742.1"/>
    <property type="molecule type" value="Genomic_DNA"/>
</dbReference>
<evidence type="ECO:0000313" key="8">
    <source>
        <dbReference type="Proteomes" id="UP000178759"/>
    </source>
</evidence>
<dbReference type="InterPro" id="IPR013130">
    <property type="entry name" value="Fe3_Rdtase_TM_dom"/>
</dbReference>
<evidence type="ECO:0000259" key="6">
    <source>
        <dbReference type="Pfam" id="PF01794"/>
    </source>
</evidence>